<keyword evidence="3" id="KW-1185">Reference proteome</keyword>
<sequence>MTKKTRIFSVILAFFLFLSACGGDFDAAGYVRAVLDERFQGEFADAARIMGVSEYEIKQDYESNVENFVLSYLTEGYEEVSDYTVYEYVVLVKEIFSVMKYDVKKSEKTGDKEYDVSVEIQPVDIFPTYVEKLKELSEDIEKSAQNGGYEGTEEEIQSQMQNDYLYQAYSLLEECYLNMKYLGKETVILRVTGDSSNVYSVDEKDFTKLTERLLGIDELNQ</sequence>
<feature type="signal peptide" evidence="1">
    <location>
        <begin position="1"/>
        <end position="22"/>
    </location>
</feature>
<name>A0ABS7L5R6_9FIRM</name>
<comment type="caution">
    <text evidence="2">The sequence shown here is derived from an EMBL/GenBank/DDBJ whole genome shotgun (WGS) entry which is preliminary data.</text>
</comment>
<reference evidence="2 3" key="1">
    <citation type="journal article" date="2020" name="New Microbes New Infect">
        <title>Sellimonas caecigallum sp. nov., description and genome sequence of a new member of the Sellimonas genus isolated from the cecum of feral chicken.</title>
        <authorList>
            <person name="Wongkuna S."/>
            <person name="Ghimire S."/>
            <person name="Antony L."/>
            <person name="Chankhamhaengdecha S."/>
            <person name="Janvilisri T."/>
            <person name="Scaria J."/>
        </authorList>
    </citation>
    <scope>NUCLEOTIDE SEQUENCE [LARGE SCALE GENOMIC DNA]</scope>
    <source>
        <strain evidence="2 3">SW451</strain>
    </source>
</reference>
<dbReference type="EMBL" id="VIRV01000004">
    <property type="protein sequence ID" value="MBY0758381.1"/>
    <property type="molecule type" value="Genomic_DNA"/>
</dbReference>
<gene>
    <name evidence="2" type="ORF">FLB61_04615</name>
</gene>
<dbReference type="PROSITE" id="PS51257">
    <property type="entry name" value="PROKAR_LIPOPROTEIN"/>
    <property type="match status" value="1"/>
</dbReference>
<organism evidence="2 3">
    <name type="scientific">Sellimonas caecigallum</name>
    <dbReference type="NCBI Taxonomy" id="2592333"/>
    <lineage>
        <taxon>Bacteria</taxon>
        <taxon>Bacillati</taxon>
        <taxon>Bacillota</taxon>
        <taxon>Clostridia</taxon>
        <taxon>Lachnospirales</taxon>
        <taxon>Lachnospiraceae</taxon>
        <taxon>Sellimonas</taxon>
    </lineage>
</organism>
<keyword evidence="1" id="KW-0732">Signal</keyword>
<accession>A0ABS7L5R6</accession>
<feature type="chain" id="PRO_5045639982" evidence="1">
    <location>
        <begin position="23"/>
        <end position="221"/>
    </location>
</feature>
<dbReference type="Proteomes" id="UP000779049">
    <property type="component" value="Unassembled WGS sequence"/>
</dbReference>
<evidence type="ECO:0000256" key="1">
    <source>
        <dbReference type="SAM" id="SignalP"/>
    </source>
</evidence>
<evidence type="ECO:0000313" key="2">
    <source>
        <dbReference type="EMBL" id="MBY0758381.1"/>
    </source>
</evidence>
<proteinExistence type="predicted"/>
<evidence type="ECO:0000313" key="3">
    <source>
        <dbReference type="Proteomes" id="UP000779049"/>
    </source>
</evidence>
<protein>
    <submittedName>
        <fullName evidence="2">Uncharacterized protein</fullName>
    </submittedName>
</protein>
<dbReference type="RefSeq" id="WP_087210879.1">
    <property type="nucleotide sequence ID" value="NZ_CP173660.1"/>
</dbReference>